<dbReference type="OrthoDB" id="358279at2"/>
<dbReference type="SMART" id="SM00388">
    <property type="entry name" value="HisKA"/>
    <property type="match status" value="1"/>
</dbReference>
<dbReference type="InterPro" id="IPR003661">
    <property type="entry name" value="HisK_dim/P_dom"/>
</dbReference>
<dbReference type="PANTHER" id="PTHR43547">
    <property type="entry name" value="TWO-COMPONENT HISTIDINE KINASE"/>
    <property type="match status" value="1"/>
</dbReference>
<evidence type="ECO:0000313" key="13">
    <source>
        <dbReference type="EMBL" id="SHK30893.1"/>
    </source>
</evidence>
<keyword evidence="15" id="KW-1185">Reference proteome</keyword>
<dbReference type="InterPro" id="IPR003594">
    <property type="entry name" value="HATPase_dom"/>
</dbReference>
<evidence type="ECO:0000256" key="2">
    <source>
        <dbReference type="ARBA" id="ARBA00012438"/>
    </source>
</evidence>
<evidence type="ECO:0000256" key="7">
    <source>
        <dbReference type="PROSITE-ProRule" id="PRU00169"/>
    </source>
</evidence>
<dbReference type="Gene3D" id="3.30.565.10">
    <property type="entry name" value="Histidine kinase-like ATPase, C-terminal domain"/>
    <property type="match status" value="1"/>
</dbReference>
<name>A0A1M6REQ0_9FLAO</name>
<accession>A0A1M6REQ0</accession>
<dbReference type="SUPFAM" id="SSF47384">
    <property type="entry name" value="Homodimeric domain of signal transducing histidine kinase"/>
    <property type="match status" value="1"/>
</dbReference>
<reference evidence="13 14" key="1">
    <citation type="submission" date="2016-11" db="EMBL/GenBank/DDBJ databases">
        <authorList>
            <person name="Varghese N."/>
            <person name="Submissions S."/>
        </authorList>
    </citation>
    <scope>NUCLEOTIDE SEQUENCE [LARGE SCALE GENOMIC DNA]</scope>
    <source>
        <strain evidence="13 14">CGMCC 1.12174</strain>
        <strain evidence="12 15">DSM 26351</strain>
    </source>
</reference>
<proteinExistence type="predicted"/>
<keyword evidence="3 7" id="KW-0597">Phosphoprotein</keyword>
<dbReference type="Pfam" id="PF12833">
    <property type="entry name" value="HTH_18"/>
    <property type="match status" value="1"/>
</dbReference>
<dbReference type="Gene3D" id="2.130.10.10">
    <property type="entry name" value="YVTN repeat-like/Quinoprotein amine dehydrogenase"/>
    <property type="match status" value="2"/>
</dbReference>
<keyword evidence="6" id="KW-0804">Transcription</keyword>
<dbReference type="GO" id="GO:0003700">
    <property type="term" value="F:DNA-binding transcription factor activity"/>
    <property type="evidence" value="ECO:0007669"/>
    <property type="project" value="InterPro"/>
</dbReference>
<evidence type="ECO:0000313" key="15">
    <source>
        <dbReference type="Proteomes" id="UP000198940"/>
    </source>
</evidence>
<keyword evidence="4" id="KW-0805">Transcription regulation</keyword>
<evidence type="ECO:0000259" key="11">
    <source>
        <dbReference type="PROSITE" id="PS50110"/>
    </source>
</evidence>
<keyword evidence="8" id="KW-0812">Transmembrane</keyword>
<dbReference type="InterPro" id="IPR009057">
    <property type="entry name" value="Homeodomain-like_sf"/>
</dbReference>
<sequence length="1336" mass="151624">MDLITSRAIIFRIFLGLFLVGGISTVYPQNQVSFRQLSIKEGLSQNSAISVAQDSTGYLWIATQDGLNKYDGRKFEVFPQYFEDITNPTYSRLGKVYVDHQGRIWSLPVAHIPHLLDTVSNTFQALPQLNNISVIYQDRHERLWFGSYGQGLFMMSPNSKKIQHVLNPDFVGTIYSITEDDKGTIWLGCENKIVSLNPLDIKTATSHWPDGNKLSSANYSNILFDQKGTQWVGSYGNGIWYREKDAETFKHPDIFIDDANELLDDVYAISMLLDSRNQLWIGTYGKGLYKVDLNLNQLNQFLPNKHDPTTIHYNDILSIYEDYTGTVWFGTDGAGVSYYDPFLEKFNSFTNLQTPANISIDVVRSLTKDQRNRVWIGTSGKGLSYYDPMNDSWETFTKENTNNTLSSNRIMSLLPDSNGELWIGTQEGGLNIRDKNGKFTTYDENSPIKFRGKTIWCMQADAQGNKWLGTREKGLIKFDRDSGVLETYDNTPSGKNLPSNNIRAMAFENDKTLWLATQDDGIARLDLESKKVTTYSADSIQKNSLSSNHIKSLYYDPKGVLWIGTYGAGICALELSSGQFYHYNEEDGLANNVIYGILPDSENNLWLSSNKGITKFSVPKDWNNPPVITNYNNYDGLATEFNTGAYYKAENGDLYFGGLEGYYWFNPSLVGVNPVLPKTVITGLEIFNQPEALVPHAEFKANQNTVAFQFSSLQFSLPKKNQFQYKLEGHDKAWVHADNTNMVRYTNLPPGQYTFKVKSSNYDGLWNDVPDTYPFTILKPWYSSSAAWVIYSVLLLMGIYIAYAYFKWRWQMQWKLKYQEDEAIRLKELDTYKNQLYTNLSHEFRTPLTLISAPVKKRLNDPGLSPQLQNDLRLIDQNSTQLLGLVDELLELSFLESGSAKLHVEKGDVDGFLRASASSFIPLAEKRAIAFSYRIAEIKGAWYDVDVLHKIVNNLLSNALKHSPEKGKVTFNAFRTGSLTLRLEITNELTVGQLPNLDILFDRFYQVNQKADGFGIGLSMVKELVKLNHGTVDVSLIDTNRIQFMVELPIQKSAFEPKEIKETTLLEQEEIPLDNIPTISGHGEEPPLILIIEDQKDLQDFIAGLFQEHFRILTANDGRSGIEQAIKFVPDLVISDIMMPITSGIEVCNTLKEDERTSHIPIILLTAKAKLEDEIQGIKTGADDYITKPFHPEKLKARAENLIALREQLRKNYQQDGVLKHPEVSFTPTDVQFLQRAQKILDQHLLEPTFNAAQFSREMGMSRMQLHRKLTALTGLSTSAFIRSKRLKSAVHLLKNSDATIAEVSYSTGFNTPSYFIKCFKEAYGKTPMEYINSNN</sequence>
<dbReference type="PROSITE" id="PS50110">
    <property type="entry name" value="RESPONSE_REGULATORY"/>
    <property type="match status" value="1"/>
</dbReference>
<dbReference type="Gene3D" id="2.60.40.10">
    <property type="entry name" value="Immunoglobulins"/>
    <property type="match status" value="1"/>
</dbReference>
<dbReference type="EMBL" id="FRAT01000002">
    <property type="protein sequence ID" value="SHK30893.1"/>
    <property type="molecule type" value="Genomic_DNA"/>
</dbReference>
<feature type="transmembrane region" description="Helical" evidence="8">
    <location>
        <begin position="786"/>
        <end position="806"/>
    </location>
</feature>
<dbReference type="SMART" id="SM00448">
    <property type="entry name" value="REC"/>
    <property type="match status" value="1"/>
</dbReference>
<dbReference type="Pfam" id="PF07495">
    <property type="entry name" value="Y_Y_Y"/>
    <property type="match status" value="1"/>
</dbReference>
<feature type="domain" description="Response regulatory" evidence="11">
    <location>
        <begin position="1088"/>
        <end position="1203"/>
    </location>
</feature>
<dbReference type="STRING" id="1055723.SAMN05216293_0732"/>
<dbReference type="Gene3D" id="1.10.287.130">
    <property type="match status" value="1"/>
</dbReference>
<dbReference type="SUPFAM" id="SSF63829">
    <property type="entry name" value="Calcium-dependent phosphotriesterase"/>
    <property type="match status" value="1"/>
</dbReference>
<dbReference type="CDD" id="cd17574">
    <property type="entry name" value="REC_OmpR"/>
    <property type="match status" value="1"/>
</dbReference>
<dbReference type="SMART" id="SM00387">
    <property type="entry name" value="HATPase_c"/>
    <property type="match status" value="1"/>
</dbReference>
<dbReference type="InterPro" id="IPR018062">
    <property type="entry name" value="HTH_AraC-typ_CS"/>
</dbReference>
<evidence type="ECO:0000256" key="5">
    <source>
        <dbReference type="ARBA" id="ARBA00023125"/>
    </source>
</evidence>
<dbReference type="SUPFAM" id="SSF52172">
    <property type="entry name" value="CheY-like"/>
    <property type="match status" value="1"/>
</dbReference>
<keyword evidence="8" id="KW-0472">Membrane</keyword>
<feature type="modified residue" description="4-aspartylphosphate" evidence="7">
    <location>
        <position position="1136"/>
    </location>
</feature>
<dbReference type="Pfam" id="PF07494">
    <property type="entry name" value="Reg_prop"/>
    <property type="match status" value="5"/>
</dbReference>
<gene>
    <name evidence="12" type="ORF">SAMN04487891_10256</name>
    <name evidence="13" type="ORF">SAMN05216293_0732</name>
</gene>
<dbReference type="Pfam" id="PF00512">
    <property type="entry name" value="HisKA"/>
    <property type="match status" value="1"/>
</dbReference>
<dbReference type="PROSITE" id="PS00041">
    <property type="entry name" value="HTH_ARAC_FAMILY_1"/>
    <property type="match status" value="1"/>
</dbReference>
<dbReference type="InterPro" id="IPR005467">
    <property type="entry name" value="His_kinase_dom"/>
</dbReference>
<dbReference type="EC" id="2.7.13.3" evidence="2"/>
<keyword evidence="5" id="KW-0238">DNA-binding</keyword>
<dbReference type="Pfam" id="PF00072">
    <property type="entry name" value="Response_reg"/>
    <property type="match status" value="1"/>
</dbReference>
<evidence type="ECO:0000256" key="1">
    <source>
        <dbReference type="ARBA" id="ARBA00000085"/>
    </source>
</evidence>
<dbReference type="InterPro" id="IPR015943">
    <property type="entry name" value="WD40/YVTN_repeat-like_dom_sf"/>
</dbReference>
<dbReference type="InterPro" id="IPR011006">
    <property type="entry name" value="CheY-like_superfamily"/>
</dbReference>
<dbReference type="Proteomes" id="UP000198940">
    <property type="component" value="Unassembled WGS sequence"/>
</dbReference>
<dbReference type="InterPro" id="IPR001789">
    <property type="entry name" value="Sig_transdc_resp-reg_receiver"/>
</dbReference>
<dbReference type="PANTHER" id="PTHR43547:SF2">
    <property type="entry name" value="HYBRID SIGNAL TRANSDUCTION HISTIDINE KINASE C"/>
    <property type="match status" value="1"/>
</dbReference>
<dbReference type="InterPro" id="IPR036890">
    <property type="entry name" value="HATPase_C_sf"/>
</dbReference>
<feature type="domain" description="Histidine kinase" evidence="10">
    <location>
        <begin position="839"/>
        <end position="1052"/>
    </location>
</feature>
<evidence type="ECO:0000313" key="12">
    <source>
        <dbReference type="EMBL" id="SFB75117.1"/>
    </source>
</evidence>
<evidence type="ECO:0000256" key="6">
    <source>
        <dbReference type="ARBA" id="ARBA00023163"/>
    </source>
</evidence>
<dbReference type="InterPro" id="IPR011123">
    <property type="entry name" value="Y_Y_Y"/>
</dbReference>
<comment type="caution">
    <text evidence="13">The sequence shown here is derived from an EMBL/GenBank/DDBJ whole genome shotgun (WGS) entry which is preliminary data.</text>
</comment>
<dbReference type="SUPFAM" id="SSF55874">
    <property type="entry name" value="ATPase domain of HSP90 chaperone/DNA topoisomerase II/histidine kinase"/>
    <property type="match status" value="1"/>
</dbReference>
<evidence type="ECO:0000256" key="4">
    <source>
        <dbReference type="ARBA" id="ARBA00023015"/>
    </source>
</evidence>
<feature type="domain" description="HTH araC/xylS-type" evidence="9">
    <location>
        <begin position="1235"/>
        <end position="1334"/>
    </location>
</feature>
<dbReference type="Pfam" id="PF02518">
    <property type="entry name" value="HATPase_c"/>
    <property type="match status" value="1"/>
</dbReference>
<organism evidence="13 14">
    <name type="scientific">Flagellimonas taeanensis</name>
    <dbReference type="NCBI Taxonomy" id="1005926"/>
    <lineage>
        <taxon>Bacteria</taxon>
        <taxon>Pseudomonadati</taxon>
        <taxon>Bacteroidota</taxon>
        <taxon>Flavobacteriia</taxon>
        <taxon>Flavobacteriales</taxon>
        <taxon>Flavobacteriaceae</taxon>
        <taxon>Flagellimonas</taxon>
    </lineage>
</organism>
<keyword evidence="8" id="KW-1133">Transmembrane helix</keyword>
<evidence type="ECO:0000256" key="3">
    <source>
        <dbReference type="ARBA" id="ARBA00022553"/>
    </source>
</evidence>
<dbReference type="PROSITE" id="PS50109">
    <property type="entry name" value="HIS_KIN"/>
    <property type="match status" value="1"/>
</dbReference>
<dbReference type="SUPFAM" id="SSF101898">
    <property type="entry name" value="NHL repeat"/>
    <property type="match status" value="1"/>
</dbReference>
<dbReference type="RefSeq" id="WP_072876999.1">
    <property type="nucleotide sequence ID" value="NZ_FOKU01000002.1"/>
</dbReference>
<protein>
    <recommendedName>
        <fullName evidence="2">histidine kinase</fullName>
        <ecNumber evidence="2">2.7.13.3</ecNumber>
    </recommendedName>
</protein>
<dbReference type="EMBL" id="FOKU01000002">
    <property type="protein sequence ID" value="SFB75117.1"/>
    <property type="molecule type" value="Genomic_DNA"/>
</dbReference>
<dbReference type="Gene3D" id="1.10.10.60">
    <property type="entry name" value="Homeodomain-like"/>
    <property type="match status" value="1"/>
</dbReference>
<dbReference type="PROSITE" id="PS01124">
    <property type="entry name" value="HTH_ARAC_FAMILY_2"/>
    <property type="match status" value="1"/>
</dbReference>
<dbReference type="SMART" id="SM00342">
    <property type="entry name" value="HTH_ARAC"/>
    <property type="match status" value="1"/>
</dbReference>
<feature type="transmembrane region" description="Helical" evidence="8">
    <location>
        <begin position="9"/>
        <end position="27"/>
    </location>
</feature>
<dbReference type="GO" id="GO:0000155">
    <property type="term" value="F:phosphorelay sensor kinase activity"/>
    <property type="evidence" value="ECO:0007669"/>
    <property type="project" value="InterPro"/>
</dbReference>
<comment type="catalytic activity">
    <reaction evidence="1">
        <text>ATP + protein L-histidine = ADP + protein N-phospho-L-histidine.</text>
        <dbReference type="EC" id="2.7.13.3"/>
    </reaction>
</comment>
<dbReference type="CDD" id="cd00082">
    <property type="entry name" value="HisKA"/>
    <property type="match status" value="1"/>
</dbReference>
<dbReference type="SUPFAM" id="SSF46689">
    <property type="entry name" value="Homeodomain-like"/>
    <property type="match status" value="1"/>
</dbReference>
<evidence type="ECO:0000256" key="8">
    <source>
        <dbReference type="SAM" id="Phobius"/>
    </source>
</evidence>
<evidence type="ECO:0000259" key="10">
    <source>
        <dbReference type="PROSITE" id="PS50109"/>
    </source>
</evidence>
<evidence type="ECO:0000313" key="14">
    <source>
        <dbReference type="Proteomes" id="UP000184031"/>
    </source>
</evidence>
<dbReference type="InterPro" id="IPR013783">
    <property type="entry name" value="Ig-like_fold"/>
</dbReference>
<evidence type="ECO:0000259" key="9">
    <source>
        <dbReference type="PROSITE" id="PS01124"/>
    </source>
</evidence>
<dbReference type="InterPro" id="IPR018060">
    <property type="entry name" value="HTH_AraC"/>
</dbReference>
<dbReference type="GO" id="GO:0043565">
    <property type="term" value="F:sequence-specific DNA binding"/>
    <property type="evidence" value="ECO:0007669"/>
    <property type="project" value="InterPro"/>
</dbReference>
<dbReference type="InterPro" id="IPR011110">
    <property type="entry name" value="Reg_prop"/>
</dbReference>
<dbReference type="Gene3D" id="3.40.50.2300">
    <property type="match status" value="1"/>
</dbReference>
<dbReference type="Proteomes" id="UP000184031">
    <property type="component" value="Unassembled WGS sequence"/>
</dbReference>
<dbReference type="InterPro" id="IPR036097">
    <property type="entry name" value="HisK_dim/P_sf"/>
</dbReference>